<evidence type="ECO:0000256" key="1">
    <source>
        <dbReference type="SAM" id="MobiDB-lite"/>
    </source>
</evidence>
<organism evidence="3 4">
    <name type="scientific">Ruegeria atlantica</name>
    <dbReference type="NCBI Taxonomy" id="81569"/>
    <lineage>
        <taxon>Bacteria</taxon>
        <taxon>Pseudomonadati</taxon>
        <taxon>Pseudomonadota</taxon>
        <taxon>Alphaproteobacteria</taxon>
        <taxon>Rhodobacterales</taxon>
        <taxon>Roseobacteraceae</taxon>
        <taxon>Ruegeria</taxon>
    </lineage>
</organism>
<evidence type="ECO:0000313" key="4">
    <source>
        <dbReference type="Proteomes" id="UP000050783"/>
    </source>
</evidence>
<dbReference type="Gene3D" id="2.160.20.160">
    <property type="match status" value="1"/>
</dbReference>
<dbReference type="RefSeq" id="WP_058276991.1">
    <property type="nucleotide sequence ID" value="NZ_CYPU01000023.1"/>
</dbReference>
<dbReference type="SUPFAM" id="SSF51294">
    <property type="entry name" value="Hedgehog/intein (Hint) domain"/>
    <property type="match status" value="1"/>
</dbReference>
<feature type="region of interest" description="Disordered" evidence="1">
    <location>
        <begin position="1"/>
        <end position="29"/>
    </location>
</feature>
<dbReference type="EMBL" id="CYPU01000023">
    <property type="protein sequence ID" value="CUH47292.1"/>
    <property type="molecule type" value="Genomic_DNA"/>
</dbReference>
<dbReference type="Pfam" id="PF13403">
    <property type="entry name" value="Hint_2"/>
    <property type="match status" value="1"/>
</dbReference>
<dbReference type="AlphaFoldDB" id="A0A0N7LQ82"/>
<reference evidence="3 4" key="1">
    <citation type="submission" date="2015-09" db="EMBL/GenBank/DDBJ databases">
        <authorList>
            <consortium name="Swine Surveillance"/>
        </authorList>
    </citation>
    <scope>NUCLEOTIDE SEQUENCE [LARGE SCALE GENOMIC DNA]</scope>
    <source>
        <strain evidence="3 4">CECT 4292</strain>
    </source>
</reference>
<dbReference type="Proteomes" id="UP000050783">
    <property type="component" value="Unassembled WGS sequence"/>
</dbReference>
<name>A0A0N7LQ82_9RHOB</name>
<gene>
    <name evidence="3" type="ORF">RUA4292_01460</name>
</gene>
<sequence>MPNIRGTNGDDDIEVTGDEGTLNGTPQGTPIDDIRARGGDDEITIISSTISGGVRGNAGNDEITVFNAQVDGQINAGRDADTVSVFDVGVGNIRLGQGNDTLNFIRTQVAGDVRGGGGQDALNLPVGTTVTDDNFGTFTVVVGQSYSLSSGSFELPSGIVVNYSEFESGTGFLCFTRDTVIQAQRGPVLIQDLRQGDMIPTQGNGMQPIRWIGRRKFDFVALAGDPKRRPVRIFAGALGNGLPKRDLLVSRQHRMLVQSKIAERMFGEPEVLIPAIKLTTLSGIFVDDTVESVEYYHLLFDRHEVIFAENAPSESLFTGPEALKALSLEARREIFDIFPELADMNHNPNPARYIPKGPQQARLVARHLKNEKPLL</sequence>
<dbReference type="OrthoDB" id="6305173at2"/>
<accession>A0A0N7LQ82</accession>
<dbReference type="GeneID" id="55492714"/>
<evidence type="ECO:0000259" key="2">
    <source>
        <dbReference type="Pfam" id="PF13403"/>
    </source>
</evidence>
<dbReference type="InterPro" id="IPR036844">
    <property type="entry name" value="Hint_dom_sf"/>
</dbReference>
<dbReference type="STRING" id="81569.RUM4293_00997"/>
<dbReference type="InterPro" id="IPR028992">
    <property type="entry name" value="Hedgehog/Intein_dom"/>
</dbReference>
<evidence type="ECO:0000313" key="3">
    <source>
        <dbReference type="EMBL" id="CUH47292.1"/>
    </source>
</evidence>
<proteinExistence type="predicted"/>
<feature type="domain" description="Hedgehog/Intein (Hint)" evidence="2">
    <location>
        <begin position="174"/>
        <end position="319"/>
    </location>
</feature>
<protein>
    <recommendedName>
        <fullName evidence="2">Hedgehog/Intein (Hint) domain-containing protein</fullName>
    </recommendedName>
</protein>